<evidence type="ECO:0000259" key="1">
    <source>
        <dbReference type="SMART" id="SM00989"/>
    </source>
</evidence>
<reference evidence="2" key="1">
    <citation type="journal article" date="2021" name="Environ. Microbiol.">
        <title>Genomic characterization of three novel Desulfobacterota classes expand the metabolic and phylogenetic diversity of the phylum.</title>
        <authorList>
            <person name="Murphy C.L."/>
            <person name="Biggerstaff J."/>
            <person name="Eichhorn A."/>
            <person name="Ewing E."/>
            <person name="Shahan R."/>
            <person name="Soriano D."/>
            <person name="Stewart S."/>
            <person name="VanMol K."/>
            <person name="Walker R."/>
            <person name="Walters P."/>
            <person name="Elshahed M.S."/>
            <person name="Youssef N.H."/>
        </authorList>
    </citation>
    <scope>NUCLEOTIDE SEQUENCE</scope>
    <source>
        <strain evidence="2">Zod_Metabat.24</strain>
    </source>
</reference>
<evidence type="ECO:0000313" key="3">
    <source>
        <dbReference type="Proteomes" id="UP000809273"/>
    </source>
</evidence>
<sequence>MEDRLVSNMTFRVMLLGINEIVGQNGLDVVLNFTGLTKYRNAIPPNNDLVEDCWISEATGLDKGIEEIFGGNGAAAILVQVGKKQAVWGLEENGEVAGQLKKTMDGKGDFERIKMILTITATIISAQMNTEVWIEEDDDAVYYCDKSATHCFNRTSILPVCFVTVGFLLGLVEWATGKNDWRVKETRCMALGEEYCAYRVSKRVEH</sequence>
<feature type="domain" description="4-vinyl reductase 4VR" evidence="1">
    <location>
        <begin position="143"/>
        <end position="202"/>
    </location>
</feature>
<dbReference type="Pfam" id="PF02830">
    <property type="entry name" value="V4R"/>
    <property type="match status" value="1"/>
</dbReference>
<reference evidence="2" key="2">
    <citation type="submission" date="2021-01" db="EMBL/GenBank/DDBJ databases">
        <authorList>
            <person name="Hahn C.R."/>
            <person name="Youssef N.H."/>
            <person name="Elshahed M."/>
        </authorList>
    </citation>
    <scope>NUCLEOTIDE SEQUENCE</scope>
    <source>
        <strain evidence="2">Zod_Metabat.24</strain>
    </source>
</reference>
<accession>A0A9D8KEI2</accession>
<dbReference type="InterPro" id="IPR004096">
    <property type="entry name" value="V4R"/>
</dbReference>
<dbReference type="Proteomes" id="UP000809273">
    <property type="component" value="Unassembled WGS sequence"/>
</dbReference>
<dbReference type="SUPFAM" id="SSF111126">
    <property type="entry name" value="Ligand-binding domain in the NO signalling and Golgi transport"/>
    <property type="match status" value="1"/>
</dbReference>
<evidence type="ECO:0000313" key="2">
    <source>
        <dbReference type="EMBL" id="MBN1573625.1"/>
    </source>
</evidence>
<organism evidence="2 3">
    <name type="scientific">Candidatus Zymogenus saltonus</name>
    <dbReference type="NCBI Taxonomy" id="2844893"/>
    <lineage>
        <taxon>Bacteria</taxon>
        <taxon>Deltaproteobacteria</taxon>
        <taxon>Candidatus Zymogenia</taxon>
        <taxon>Candidatus Zymogeniales</taxon>
        <taxon>Candidatus Zymogenaceae</taxon>
        <taxon>Candidatus Zymogenus</taxon>
    </lineage>
</organism>
<proteinExistence type="predicted"/>
<dbReference type="EMBL" id="JAFGIX010000054">
    <property type="protein sequence ID" value="MBN1573625.1"/>
    <property type="molecule type" value="Genomic_DNA"/>
</dbReference>
<dbReference type="InterPro" id="IPR024096">
    <property type="entry name" value="NO_sig/Golgi_transp_ligand-bd"/>
</dbReference>
<protein>
    <submittedName>
        <fullName evidence="2">4-vinyl reductase</fullName>
    </submittedName>
</protein>
<gene>
    <name evidence="2" type="ORF">JW984_10570</name>
</gene>
<dbReference type="AlphaFoldDB" id="A0A9D8KEI2"/>
<comment type="caution">
    <text evidence="2">The sequence shown here is derived from an EMBL/GenBank/DDBJ whole genome shotgun (WGS) entry which is preliminary data.</text>
</comment>
<name>A0A9D8KEI2_9DELT</name>
<dbReference type="Gene3D" id="3.30.1380.20">
    <property type="entry name" value="Trafficking protein particle complex subunit 3"/>
    <property type="match status" value="1"/>
</dbReference>
<dbReference type="SMART" id="SM00989">
    <property type="entry name" value="V4R"/>
    <property type="match status" value="1"/>
</dbReference>